<feature type="compositionally biased region" description="Basic and acidic residues" evidence="9">
    <location>
        <begin position="265"/>
        <end position="281"/>
    </location>
</feature>
<evidence type="ECO:0000256" key="5">
    <source>
        <dbReference type="ARBA" id="ARBA00022989"/>
    </source>
</evidence>
<dbReference type="GO" id="GO:0061617">
    <property type="term" value="C:MICOS complex"/>
    <property type="evidence" value="ECO:0007669"/>
    <property type="project" value="TreeGrafter"/>
</dbReference>
<evidence type="ECO:0000313" key="11">
    <source>
        <dbReference type="Proteomes" id="UP001159364"/>
    </source>
</evidence>
<feature type="compositionally biased region" description="Basic and acidic residues" evidence="9">
    <location>
        <begin position="289"/>
        <end position="304"/>
    </location>
</feature>
<evidence type="ECO:0000256" key="2">
    <source>
        <dbReference type="ARBA" id="ARBA00010877"/>
    </source>
</evidence>
<comment type="similarity">
    <text evidence="2">Belongs to the MICOS complex subunit Mic60 family.</text>
</comment>
<evidence type="ECO:0008006" key="12">
    <source>
        <dbReference type="Google" id="ProtNLM"/>
    </source>
</evidence>
<dbReference type="GO" id="GO:0042407">
    <property type="term" value="P:cristae formation"/>
    <property type="evidence" value="ECO:0007669"/>
    <property type="project" value="TreeGrafter"/>
</dbReference>
<dbReference type="Proteomes" id="UP001159364">
    <property type="component" value="Linkage Group LG03"/>
</dbReference>
<dbReference type="AlphaFoldDB" id="A0AAV8TRD2"/>
<feature type="region of interest" description="Disordered" evidence="9">
    <location>
        <begin position="29"/>
        <end position="58"/>
    </location>
</feature>
<evidence type="ECO:0000256" key="3">
    <source>
        <dbReference type="ARBA" id="ARBA00022692"/>
    </source>
</evidence>
<evidence type="ECO:0000256" key="1">
    <source>
        <dbReference type="ARBA" id="ARBA00004273"/>
    </source>
</evidence>
<keyword evidence="4" id="KW-0999">Mitochondrion inner membrane</keyword>
<evidence type="ECO:0000256" key="6">
    <source>
        <dbReference type="ARBA" id="ARBA00023128"/>
    </source>
</evidence>
<dbReference type="InterPro" id="IPR019133">
    <property type="entry name" value="MIC60"/>
</dbReference>
<keyword evidence="3" id="KW-0812">Transmembrane</keyword>
<keyword evidence="6" id="KW-0496">Mitochondrion</keyword>
<gene>
    <name evidence="10" type="ORF">K2173_005140</name>
</gene>
<keyword evidence="8" id="KW-0175">Coiled coil</keyword>
<feature type="compositionally biased region" description="Basic and acidic residues" evidence="9">
    <location>
        <begin position="95"/>
        <end position="112"/>
    </location>
</feature>
<dbReference type="PANTHER" id="PTHR15415:SF7">
    <property type="entry name" value="MICOS COMPLEX SUBUNIT MIC60"/>
    <property type="match status" value="1"/>
</dbReference>
<feature type="compositionally biased region" description="Polar residues" evidence="9">
    <location>
        <begin position="29"/>
        <end position="48"/>
    </location>
</feature>
<evidence type="ECO:0000256" key="8">
    <source>
        <dbReference type="SAM" id="Coils"/>
    </source>
</evidence>
<dbReference type="Pfam" id="PF09731">
    <property type="entry name" value="Mitofilin"/>
    <property type="match status" value="1"/>
</dbReference>
<comment type="subcellular location">
    <subcellularLocation>
        <location evidence="1">Mitochondrion inner membrane</location>
    </subcellularLocation>
</comment>
<evidence type="ECO:0000256" key="7">
    <source>
        <dbReference type="ARBA" id="ARBA00023136"/>
    </source>
</evidence>
<comment type="caution">
    <text evidence="10">The sequence shown here is derived from an EMBL/GenBank/DDBJ whole genome shotgun (WGS) entry which is preliminary data.</text>
</comment>
<feature type="compositionally biased region" description="Basic and acidic residues" evidence="9">
    <location>
        <begin position="199"/>
        <end position="215"/>
    </location>
</feature>
<dbReference type="EMBL" id="JAIWQS010000003">
    <property type="protein sequence ID" value="KAJ8769537.1"/>
    <property type="molecule type" value="Genomic_DNA"/>
</dbReference>
<feature type="region of interest" description="Disordered" evidence="9">
    <location>
        <begin position="95"/>
        <end position="139"/>
    </location>
</feature>
<dbReference type="PANTHER" id="PTHR15415">
    <property type="entry name" value="MITOFILIN"/>
    <property type="match status" value="1"/>
</dbReference>
<keyword evidence="5" id="KW-1133">Transmembrane helix</keyword>
<keyword evidence="7" id="KW-0472">Membrane</keyword>
<organism evidence="10 11">
    <name type="scientific">Erythroxylum novogranatense</name>
    <dbReference type="NCBI Taxonomy" id="1862640"/>
    <lineage>
        <taxon>Eukaryota</taxon>
        <taxon>Viridiplantae</taxon>
        <taxon>Streptophyta</taxon>
        <taxon>Embryophyta</taxon>
        <taxon>Tracheophyta</taxon>
        <taxon>Spermatophyta</taxon>
        <taxon>Magnoliopsida</taxon>
        <taxon>eudicotyledons</taxon>
        <taxon>Gunneridae</taxon>
        <taxon>Pentapetalae</taxon>
        <taxon>rosids</taxon>
        <taxon>fabids</taxon>
        <taxon>Malpighiales</taxon>
        <taxon>Erythroxylaceae</taxon>
        <taxon>Erythroxylum</taxon>
    </lineage>
</organism>
<feature type="coiled-coil region" evidence="8">
    <location>
        <begin position="346"/>
        <end position="444"/>
    </location>
</feature>
<reference evidence="10 11" key="1">
    <citation type="submission" date="2021-09" db="EMBL/GenBank/DDBJ databases">
        <title>Genomic insights and catalytic innovation underlie evolution of tropane alkaloids biosynthesis.</title>
        <authorList>
            <person name="Wang Y.-J."/>
            <person name="Tian T."/>
            <person name="Huang J.-P."/>
            <person name="Huang S.-X."/>
        </authorList>
    </citation>
    <scope>NUCLEOTIDE SEQUENCE [LARGE SCALE GENOMIC DNA]</scope>
    <source>
        <strain evidence="10">KIB-2018</strain>
        <tissue evidence="10">Leaf</tissue>
    </source>
</reference>
<evidence type="ECO:0000256" key="9">
    <source>
        <dbReference type="SAM" id="MobiDB-lite"/>
    </source>
</evidence>
<feature type="region of interest" description="Disordered" evidence="9">
    <location>
        <begin position="199"/>
        <end position="316"/>
    </location>
</feature>
<sequence>MFRRSILDFASRRSFRTIPRQPTYQTPSFIYTKKQFSTSSEGNGSPKTGSEGKTPEAKSNSTNFVLGSAIFAGVALLAYQSGYLDKVVGKDEQGSHHSAKLEIDHKQVKETQDLGEQVVSTTSEEPSRKSESQIDLPGVATEKKIETLVDLPQVATKKDDESTKDSPHVEVQIDVPHQQAFGLTEDGNQTHVEVASDVKTEAEGINVQEKHKLESSHNTSTEASVPAESPEAKTDVYSNENVQVRQVQQEASSVPEDDLGPTQHDTAEKRSEPAVEKDREGASLLDTYLLKDKAEESSVTKDSSEQAIEESDDGSVTADGTVVMNFLQAIHAAEKRQAELDTRTFAEEKKALKEKYEKELRDLRAREFMRAEEAAILDKELKRERAKATAAIRALQEKMEEKLRIELEKKDTEVKKKLETLQELAKAELSAAIANEKAAQIEKMAEANLNINALCMAFYARSEETRQIHSVHKLALGALALEDALTKGLPIQQELDVLNPYIEGIDKDSLLHLVLSTLPEEARHNGTDTLLQLNQKFNALKRPLRHYILMPPGSGGLLAHGLAQVASWLRIKEVDPSGEGIESLIIRVESFLAEGKLAEAADTLQEGVRGSQAEEVAGDWVKRARNRAIIEQALTVLQSYATSISLTQ</sequence>
<evidence type="ECO:0000313" key="10">
    <source>
        <dbReference type="EMBL" id="KAJ8769537.1"/>
    </source>
</evidence>
<name>A0AAV8TRD2_9ROSI</name>
<keyword evidence="11" id="KW-1185">Reference proteome</keyword>
<accession>A0AAV8TRD2</accession>
<proteinExistence type="inferred from homology"/>
<evidence type="ECO:0000256" key="4">
    <source>
        <dbReference type="ARBA" id="ARBA00022792"/>
    </source>
</evidence>
<protein>
    <recommendedName>
        <fullName evidence="12">MICOS complex subunit MIC60</fullName>
    </recommendedName>
</protein>